<evidence type="ECO:0000313" key="2">
    <source>
        <dbReference type="Proteomes" id="UP000320653"/>
    </source>
</evidence>
<dbReference type="EMBL" id="VIWP01000002">
    <property type="protein sequence ID" value="TWF56455.1"/>
    <property type="molecule type" value="Genomic_DNA"/>
</dbReference>
<sequence length="157" mass="17659">MNVPSPKAVLVALVMLVLVIAATLLFWQVLKLAFYRPQDVVVERIEALCSRIPQHRRRSWFEKPRQWTDECSKLLKQNGGRNVARATFLSFTYRSPADGEPHAGTLQRNLNDAGQAARTGDRIAIEASWLLSDVFTDWSSPSIAPENIFRGSLPDPN</sequence>
<dbReference type="OrthoDB" id="8410113at2"/>
<organism evidence="1 2">
    <name type="scientific">Neorhizobium alkalisoli</name>
    <dbReference type="NCBI Taxonomy" id="528178"/>
    <lineage>
        <taxon>Bacteria</taxon>
        <taxon>Pseudomonadati</taxon>
        <taxon>Pseudomonadota</taxon>
        <taxon>Alphaproteobacteria</taxon>
        <taxon>Hyphomicrobiales</taxon>
        <taxon>Rhizobiaceae</taxon>
        <taxon>Rhizobium/Agrobacterium group</taxon>
        <taxon>Neorhizobium</taxon>
    </lineage>
</organism>
<keyword evidence="2" id="KW-1185">Reference proteome</keyword>
<dbReference type="Proteomes" id="UP000320653">
    <property type="component" value="Unassembled WGS sequence"/>
</dbReference>
<dbReference type="AlphaFoldDB" id="A0A561R1G8"/>
<evidence type="ECO:0000313" key="1">
    <source>
        <dbReference type="EMBL" id="TWF56455.1"/>
    </source>
</evidence>
<gene>
    <name evidence="1" type="ORF">FHW37_10284</name>
</gene>
<accession>A0A561R1G8</accession>
<dbReference type="RefSeq" id="WP_145634041.1">
    <property type="nucleotide sequence ID" value="NZ_VIWP01000002.1"/>
</dbReference>
<reference evidence="1 2" key="1">
    <citation type="submission" date="2019-06" db="EMBL/GenBank/DDBJ databases">
        <title>Sorghum-associated microbial communities from plants grown in Nebraska, USA.</title>
        <authorList>
            <person name="Schachtman D."/>
        </authorList>
    </citation>
    <scope>NUCLEOTIDE SEQUENCE [LARGE SCALE GENOMIC DNA]</scope>
    <source>
        <strain evidence="1 2">1225</strain>
    </source>
</reference>
<name>A0A561R1G8_9HYPH</name>
<proteinExistence type="predicted"/>
<comment type="caution">
    <text evidence="1">The sequence shown here is derived from an EMBL/GenBank/DDBJ whole genome shotgun (WGS) entry which is preliminary data.</text>
</comment>
<protein>
    <submittedName>
        <fullName evidence="1">Uncharacterized protein</fullName>
    </submittedName>
</protein>